<keyword evidence="2 3" id="KW-0342">GTP-binding</keyword>
<dbReference type="GO" id="GO:0005525">
    <property type="term" value="F:GTP binding"/>
    <property type="evidence" value="ECO:0007669"/>
    <property type="project" value="UniProtKB-KW"/>
</dbReference>
<dbReference type="SMART" id="SM00177">
    <property type="entry name" value="ARF"/>
    <property type="match status" value="1"/>
</dbReference>
<evidence type="ECO:0000313" key="5">
    <source>
        <dbReference type="EMBL" id="CCJ30806.1"/>
    </source>
</evidence>
<dbReference type="GO" id="GO:0034067">
    <property type="term" value="P:protein localization to Golgi apparatus"/>
    <property type="evidence" value="ECO:0007669"/>
    <property type="project" value="TreeGrafter"/>
</dbReference>
<feature type="binding site" evidence="3">
    <location>
        <begin position="68"/>
        <end position="75"/>
    </location>
    <ligand>
        <name>GTP</name>
        <dbReference type="ChEBI" id="CHEBI:37565"/>
    </ligand>
</feature>
<dbReference type="InterPro" id="IPR027417">
    <property type="entry name" value="P-loop_NTPase"/>
</dbReference>
<feature type="binding site" evidence="3">
    <location>
        <position position="121"/>
    </location>
    <ligand>
        <name>GTP</name>
        <dbReference type="ChEBI" id="CHEBI:37565"/>
    </ligand>
</feature>
<dbReference type="STRING" id="1209962.L0PEI1"/>
<organism evidence="6">
    <name type="scientific">Pneumocystis jirovecii</name>
    <name type="common">Human pneumocystis pneumonia agent</name>
    <dbReference type="NCBI Taxonomy" id="42068"/>
    <lineage>
        <taxon>Eukaryota</taxon>
        <taxon>Fungi</taxon>
        <taxon>Dikarya</taxon>
        <taxon>Ascomycota</taxon>
        <taxon>Taphrinomycotina</taxon>
        <taxon>Pneumocystomycetes</taxon>
        <taxon>Pneumocystaceae</taxon>
        <taxon>Pneumocystis</taxon>
    </lineage>
</organism>
<dbReference type="SMART" id="SM00178">
    <property type="entry name" value="SAR"/>
    <property type="match status" value="1"/>
</dbReference>
<keyword evidence="4" id="KW-0479">Metal-binding</keyword>
<evidence type="ECO:0000256" key="2">
    <source>
        <dbReference type="ARBA" id="ARBA00023134"/>
    </source>
</evidence>
<evidence type="ECO:0000256" key="3">
    <source>
        <dbReference type="PIRSR" id="PIRSR606689-1"/>
    </source>
</evidence>
<dbReference type="InParanoid" id="L0PEI1"/>
<evidence type="ECO:0000313" key="6">
    <source>
        <dbReference type="Proteomes" id="UP000010422"/>
    </source>
</evidence>
<evidence type="ECO:0000256" key="1">
    <source>
        <dbReference type="ARBA" id="ARBA00022741"/>
    </source>
</evidence>
<sequence length="241" mass="27902">MTFLCSDSYNSITDSKKKALRREIEKYLKKKNKKKEFFSILLKNMYTLIKGLYIKWNQKPTYSVLIIGMEHVGKTTFLEKVKSIYNHVSALPPESIVSTVGQNIGRITIDKTKIQFWDLGGRLSLRSLWYPYFSECHSVILMLDSTEKEKIQEAKDIFETLINHENIKGIPILILVNKQDISGSLNIEEIKAAFNSIIERLDSHKNHMIPTSAINGTGVQEAVEWLKNQMEQNIYLRKPIY</sequence>
<dbReference type="EMBL" id="CAKM01000266">
    <property type="protein sequence ID" value="CCJ30806.1"/>
    <property type="molecule type" value="Genomic_DNA"/>
</dbReference>
<feature type="binding site" evidence="3">
    <location>
        <begin position="177"/>
        <end position="180"/>
    </location>
    <ligand>
        <name>GTP</name>
        <dbReference type="ChEBI" id="CHEBI:37565"/>
    </ligand>
</feature>
<dbReference type="SUPFAM" id="SSF52540">
    <property type="entry name" value="P-loop containing nucleoside triphosphate hydrolases"/>
    <property type="match status" value="1"/>
</dbReference>
<feature type="binding site" evidence="4">
    <location>
        <position position="75"/>
    </location>
    <ligand>
        <name>Mg(2+)</name>
        <dbReference type="ChEBI" id="CHEBI:18420"/>
    </ligand>
</feature>
<dbReference type="PROSITE" id="PS51419">
    <property type="entry name" value="RAB"/>
    <property type="match status" value="1"/>
</dbReference>
<protein>
    <recommendedName>
        <fullName evidence="7">Small GTP-binding protein domain</fullName>
    </recommendedName>
</protein>
<name>L0PEI1_PNEJI</name>
<dbReference type="PRINTS" id="PR00449">
    <property type="entry name" value="RASTRNSFRMNG"/>
</dbReference>
<dbReference type="PANTHER" id="PTHR45909">
    <property type="entry name" value="ADP-RIBOSYLATION FACTOR-RELATED PROTEIN 1"/>
    <property type="match status" value="1"/>
</dbReference>
<dbReference type="GO" id="GO:0003924">
    <property type="term" value="F:GTPase activity"/>
    <property type="evidence" value="ECO:0007669"/>
    <property type="project" value="InterPro"/>
</dbReference>
<evidence type="ECO:0000256" key="4">
    <source>
        <dbReference type="PIRSR" id="PIRSR606689-2"/>
    </source>
</evidence>
<dbReference type="GO" id="GO:0006886">
    <property type="term" value="P:intracellular protein transport"/>
    <property type="evidence" value="ECO:0007669"/>
    <property type="project" value="TreeGrafter"/>
</dbReference>
<dbReference type="GO" id="GO:0043001">
    <property type="term" value="P:Golgi to plasma membrane protein transport"/>
    <property type="evidence" value="ECO:0007669"/>
    <property type="project" value="TreeGrafter"/>
</dbReference>
<keyword evidence="4" id="KW-0460">Magnesium</keyword>
<dbReference type="PROSITE" id="PS51417">
    <property type="entry name" value="ARF"/>
    <property type="match status" value="1"/>
</dbReference>
<dbReference type="Gene3D" id="3.40.50.300">
    <property type="entry name" value="P-loop containing nucleotide triphosphate hydrolases"/>
    <property type="match status" value="1"/>
</dbReference>
<dbReference type="VEuPathDB" id="FungiDB:PNEJI1_002358"/>
<dbReference type="GO" id="GO:0005794">
    <property type="term" value="C:Golgi apparatus"/>
    <property type="evidence" value="ECO:0007669"/>
    <property type="project" value="TreeGrafter"/>
</dbReference>
<dbReference type="NCBIfam" id="TIGR00231">
    <property type="entry name" value="small_GTP"/>
    <property type="match status" value="1"/>
</dbReference>
<dbReference type="Pfam" id="PF00025">
    <property type="entry name" value="Arf"/>
    <property type="match status" value="1"/>
</dbReference>
<dbReference type="Proteomes" id="UP000010422">
    <property type="component" value="Unassembled WGS sequence"/>
</dbReference>
<feature type="binding site" evidence="4">
    <location>
        <position position="99"/>
    </location>
    <ligand>
        <name>Mg(2+)</name>
        <dbReference type="ChEBI" id="CHEBI:18420"/>
    </ligand>
</feature>
<dbReference type="InterPro" id="IPR005225">
    <property type="entry name" value="Small_GTP-bd"/>
</dbReference>
<keyword evidence="1 3" id="KW-0547">Nucleotide-binding</keyword>
<reference evidence="5 6" key="1">
    <citation type="journal article" date="2012" name="MBio">
        <title>De novo assembly of the Pneumocystis jirovecii genome from a single bronchoalveolar lavage fluid specimen from a patient.</title>
        <authorList>
            <person name="Cisse O.H."/>
            <person name="Pagni M."/>
            <person name="Hauser P.M."/>
        </authorList>
    </citation>
    <scope>NUCLEOTIDE SEQUENCE [LARGE SCALE GENOMIC DNA]</scope>
    <source>
        <strain evidence="5 6">SE8</strain>
    </source>
</reference>
<evidence type="ECO:0008006" key="7">
    <source>
        <dbReference type="Google" id="ProtNLM"/>
    </source>
</evidence>
<dbReference type="PANTHER" id="PTHR45909:SF1">
    <property type="entry name" value="ADP-RIBOSYLATION FACTOR-RELATED PROTEIN 1"/>
    <property type="match status" value="1"/>
</dbReference>
<dbReference type="AlphaFoldDB" id="L0PEI1"/>
<gene>
    <name evidence="5" type="ORF">PNEJI1_002358</name>
</gene>
<dbReference type="GO" id="GO:0046872">
    <property type="term" value="F:metal ion binding"/>
    <property type="evidence" value="ECO:0007669"/>
    <property type="project" value="UniProtKB-KW"/>
</dbReference>
<accession>L0PEI1</accession>
<dbReference type="InterPro" id="IPR006689">
    <property type="entry name" value="Small_GTPase_ARF/SAR"/>
</dbReference>
<proteinExistence type="predicted"/>
<dbReference type="InterPro" id="IPR024156">
    <property type="entry name" value="Small_GTPase_ARF"/>
</dbReference>
<comment type="caution">
    <text evidence="5">The sequence shown here is derived from an EMBL/GenBank/DDBJ whole genome shotgun (WGS) entry which is preliminary data.</text>
</comment>